<dbReference type="InterPro" id="IPR001789">
    <property type="entry name" value="Sig_transdc_resp-reg_receiver"/>
</dbReference>
<dbReference type="AlphaFoldDB" id="A0A2V3ZW77"/>
<evidence type="ECO:0000313" key="3">
    <source>
        <dbReference type="EMBL" id="PXX99214.1"/>
    </source>
</evidence>
<evidence type="ECO:0000259" key="2">
    <source>
        <dbReference type="PROSITE" id="PS50110"/>
    </source>
</evidence>
<dbReference type="PROSITE" id="PS50110">
    <property type="entry name" value="RESPONSE_REGULATORY"/>
    <property type="match status" value="1"/>
</dbReference>
<dbReference type="InterPro" id="IPR011006">
    <property type="entry name" value="CheY-like_superfamily"/>
</dbReference>
<name>A0A2V3ZW77_9BACT</name>
<keyword evidence="3" id="KW-0238">DNA-binding</keyword>
<dbReference type="PANTHER" id="PTHR45526">
    <property type="entry name" value="TRANSCRIPTIONAL REGULATORY PROTEIN DPIA"/>
    <property type="match status" value="1"/>
</dbReference>
<dbReference type="Pfam" id="PF00072">
    <property type="entry name" value="Response_reg"/>
    <property type="match status" value="1"/>
</dbReference>
<dbReference type="GO" id="GO:0000156">
    <property type="term" value="F:phosphorelay response regulator activity"/>
    <property type="evidence" value="ECO:0007669"/>
    <property type="project" value="TreeGrafter"/>
</dbReference>
<dbReference type="OrthoDB" id="1490554at2"/>
<dbReference type="SMART" id="SM00850">
    <property type="entry name" value="LytTR"/>
    <property type="match status" value="1"/>
</dbReference>
<dbReference type="Proteomes" id="UP000248079">
    <property type="component" value="Unassembled WGS sequence"/>
</dbReference>
<protein>
    <submittedName>
        <fullName evidence="3">DNA-binding response regulator</fullName>
    </submittedName>
</protein>
<comment type="caution">
    <text evidence="3">The sequence shown here is derived from an EMBL/GenBank/DDBJ whole genome shotgun (WGS) entry which is preliminary data.</text>
</comment>
<keyword evidence="4" id="KW-1185">Reference proteome</keyword>
<dbReference type="GO" id="GO:0003677">
    <property type="term" value="F:DNA binding"/>
    <property type="evidence" value="ECO:0007669"/>
    <property type="project" value="UniProtKB-KW"/>
</dbReference>
<feature type="modified residue" description="4-aspartylphosphate" evidence="1">
    <location>
        <position position="55"/>
    </location>
</feature>
<sequence>MIRTLIIDDEMKSQATLHKLLEKYCTGIEIVGFAHNVKSGVESINELNPDLVFLDISMPDGNGFEVLQKVKSRDFEVVFTTAFNDYAIKAFQFSALHYLLKPINYIELQAAVERYKENHKDLDLNEKIQVLFDSLNNQNKKIVLPTSNGLKVVEIEKIVYCRADGSYTHFYFLDEDSIMVSKALSNFEELLPSDMFCRVHNKHLINLNFVDNYVKGRGGKVVLENKEEIEISEGRKAEFLKRLKNIADFLPDSKK</sequence>
<evidence type="ECO:0000256" key="1">
    <source>
        <dbReference type="PROSITE-ProRule" id="PRU00169"/>
    </source>
</evidence>
<keyword evidence="1" id="KW-0597">Phosphoprotein</keyword>
<accession>A0A2V3ZW77</accession>
<proteinExistence type="predicted"/>
<dbReference type="Gene3D" id="3.40.50.2300">
    <property type="match status" value="1"/>
</dbReference>
<dbReference type="Pfam" id="PF04397">
    <property type="entry name" value="LytTR"/>
    <property type="match status" value="1"/>
</dbReference>
<feature type="domain" description="Response regulatory" evidence="2">
    <location>
        <begin position="3"/>
        <end position="116"/>
    </location>
</feature>
<dbReference type="InterPro" id="IPR007492">
    <property type="entry name" value="LytTR_DNA-bd_dom"/>
</dbReference>
<dbReference type="EMBL" id="QFLI01000006">
    <property type="protein sequence ID" value="PXX99214.1"/>
    <property type="molecule type" value="Genomic_DNA"/>
</dbReference>
<evidence type="ECO:0000313" key="4">
    <source>
        <dbReference type="Proteomes" id="UP000248079"/>
    </source>
</evidence>
<dbReference type="SMART" id="SM00448">
    <property type="entry name" value="REC"/>
    <property type="match status" value="1"/>
</dbReference>
<dbReference type="RefSeq" id="WP_110361606.1">
    <property type="nucleotide sequence ID" value="NZ_QFLI01000006.1"/>
</dbReference>
<organism evidence="3 4">
    <name type="scientific">Marinifilum breve</name>
    <dbReference type="NCBI Taxonomy" id="2184082"/>
    <lineage>
        <taxon>Bacteria</taxon>
        <taxon>Pseudomonadati</taxon>
        <taxon>Bacteroidota</taxon>
        <taxon>Bacteroidia</taxon>
        <taxon>Marinilabiliales</taxon>
        <taxon>Marinifilaceae</taxon>
    </lineage>
</organism>
<dbReference type="Gene3D" id="2.40.50.1020">
    <property type="entry name" value="LytTr DNA-binding domain"/>
    <property type="match status" value="1"/>
</dbReference>
<gene>
    <name evidence="3" type="ORF">DF185_15165</name>
</gene>
<dbReference type="InterPro" id="IPR051271">
    <property type="entry name" value="2C-system_Tx_regulators"/>
</dbReference>
<dbReference type="PANTHER" id="PTHR45526:SF1">
    <property type="entry name" value="TRANSCRIPTIONAL REGULATORY PROTEIN DCUR-RELATED"/>
    <property type="match status" value="1"/>
</dbReference>
<dbReference type="SUPFAM" id="SSF52172">
    <property type="entry name" value="CheY-like"/>
    <property type="match status" value="1"/>
</dbReference>
<reference evidence="3 4" key="1">
    <citation type="submission" date="2018-05" db="EMBL/GenBank/DDBJ databases">
        <title>Marinifilum breve JC075T sp. nov., a marine bacterium isolated from Yongle Blue Hole in the South China Sea.</title>
        <authorList>
            <person name="Fu T."/>
        </authorList>
    </citation>
    <scope>NUCLEOTIDE SEQUENCE [LARGE SCALE GENOMIC DNA]</scope>
    <source>
        <strain evidence="3 4">JC075</strain>
    </source>
</reference>